<comment type="caution">
    <text evidence="2">The sequence shown here is derived from an EMBL/GenBank/DDBJ whole genome shotgun (WGS) entry which is preliminary data.</text>
</comment>
<feature type="compositionally biased region" description="Pro residues" evidence="1">
    <location>
        <begin position="65"/>
        <end position="84"/>
    </location>
</feature>
<protein>
    <recommendedName>
        <fullName evidence="4">General secretion pathway protein C</fullName>
    </recommendedName>
</protein>
<feature type="region of interest" description="Disordered" evidence="1">
    <location>
        <begin position="58"/>
        <end position="85"/>
    </location>
</feature>
<accession>A0A919DEN2</accession>
<keyword evidence="3" id="KW-1185">Reference proteome</keyword>
<evidence type="ECO:0008006" key="4">
    <source>
        <dbReference type="Google" id="ProtNLM"/>
    </source>
</evidence>
<evidence type="ECO:0000313" key="2">
    <source>
        <dbReference type="EMBL" id="GHE41179.1"/>
    </source>
</evidence>
<organism evidence="2 3">
    <name type="scientific">Vulcaniibacterium thermophilum</name>
    <dbReference type="NCBI Taxonomy" id="1169913"/>
    <lineage>
        <taxon>Bacteria</taxon>
        <taxon>Pseudomonadati</taxon>
        <taxon>Pseudomonadota</taxon>
        <taxon>Gammaproteobacteria</taxon>
        <taxon>Lysobacterales</taxon>
        <taxon>Lysobacteraceae</taxon>
        <taxon>Vulcaniibacterium</taxon>
    </lineage>
</organism>
<name>A0A919DEN2_9GAMM</name>
<dbReference type="EMBL" id="BNCF01000015">
    <property type="protein sequence ID" value="GHE41179.1"/>
    <property type="molecule type" value="Genomic_DNA"/>
</dbReference>
<evidence type="ECO:0000256" key="1">
    <source>
        <dbReference type="SAM" id="MobiDB-lite"/>
    </source>
</evidence>
<proteinExistence type="predicted"/>
<dbReference type="Proteomes" id="UP000636453">
    <property type="component" value="Unassembled WGS sequence"/>
</dbReference>
<sequence length="157" mass="16672">MSAGLRIILGMVLAAALGGLLAFRGGLPRTDAPRNGARAEWSLPAPAKPALASADRIWEERAPWGAPPPPPPPPEPPPPPPPVPVGVVKSGRFAYAVFVVPGAPAEYHVRVGGRLPDGGRVMKISRSRVIWKDGRGEQHDQELLADPLPLLRNPVRP</sequence>
<reference evidence="2" key="2">
    <citation type="submission" date="2020-09" db="EMBL/GenBank/DDBJ databases">
        <authorList>
            <person name="Sun Q."/>
            <person name="Kim S."/>
        </authorList>
    </citation>
    <scope>NUCLEOTIDE SEQUENCE</scope>
    <source>
        <strain evidence="2">KCTC 32020</strain>
    </source>
</reference>
<evidence type="ECO:0000313" key="3">
    <source>
        <dbReference type="Proteomes" id="UP000636453"/>
    </source>
</evidence>
<reference evidence="2" key="1">
    <citation type="journal article" date="2014" name="Int. J. Syst. Evol. Microbiol.">
        <title>Complete genome sequence of Corynebacterium casei LMG S-19264T (=DSM 44701T), isolated from a smear-ripened cheese.</title>
        <authorList>
            <consortium name="US DOE Joint Genome Institute (JGI-PGF)"/>
            <person name="Walter F."/>
            <person name="Albersmeier A."/>
            <person name="Kalinowski J."/>
            <person name="Ruckert C."/>
        </authorList>
    </citation>
    <scope>NUCLEOTIDE SEQUENCE</scope>
    <source>
        <strain evidence="2">KCTC 32020</strain>
    </source>
</reference>
<dbReference type="AlphaFoldDB" id="A0A919DEN2"/>
<gene>
    <name evidence="2" type="ORF">GCM10007167_23880</name>
</gene>